<feature type="region of interest" description="Disordered" evidence="10">
    <location>
        <begin position="331"/>
        <end position="382"/>
    </location>
</feature>
<dbReference type="Pfam" id="PF00439">
    <property type="entry name" value="Bromodomain"/>
    <property type="match status" value="1"/>
</dbReference>
<evidence type="ECO:0000256" key="7">
    <source>
        <dbReference type="ARBA" id="ARBA00023242"/>
    </source>
</evidence>
<proteinExistence type="predicted"/>
<evidence type="ECO:0000256" key="5">
    <source>
        <dbReference type="ARBA" id="ARBA00022833"/>
    </source>
</evidence>
<keyword evidence="4" id="KW-0863">Zinc-finger</keyword>
<feature type="compositionally biased region" description="Polar residues" evidence="10">
    <location>
        <begin position="762"/>
        <end position="771"/>
    </location>
</feature>
<accession>A0AAD9F716</accession>
<dbReference type="Pfam" id="PF13832">
    <property type="entry name" value="zf-HC5HC2H_2"/>
    <property type="match status" value="1"/>
</dbReference>
<evidence type="ECO:0000259" key="11">
    <source>
        <dbReference type="PROSITE" id="PS50014"/>
    </source>
</evidence>
<feature type="domain" description="PHD-type" evidence="12">
    <location>
        <begin position="192"/>
        <end position="316"/>
    </location>
</feature>
<dbReference type="InterPro" id="IPR019542">
    <property type="entry name" value="Enhancer_polycomb-like_N"/>
</dbReference>
<dbReference type="PANTHER" id="PTHR13793">
    <property type="entry name" value="PHD FINGER PROTEINS"/>
    <property type="match status" value="1"/>
</dbReference>
<feature type="coiled-coil region" evidence="9">
    <location>
        <begin position="441"/>
        <end position="484"/>
    </location>
</feature>
<name>A0AAD9F716_DISEL</name>
<keyword evidence="2" id="KW-0479">Metal-binding</keyword>
<comment type="subcellular location">
    <subcellularLocation>
        <location evidence="1">Nucleus</location>
    </subcellularLocation>
</comment>
<feature type="compositionally biased region" description="Basic residues" evidence="10">
    <location>
        <begin position="1"/>
        <end position="11"/>
    </location>
</feature>
<keyword evidence="3" id="KW-0677">Repeat</keyword>
<evidence type="ECO:0000256" key="3">
    <source>
        <dbReference type="ARBA" id="ARBA00022737"/>
    </source>
</evidence>
<dbReference type="SUPFAM" id="SSF47370">
    <property type="entry name" value="Bromodomain"/>
    <property type="match status" value="1"/>
</dbReference>
<dbReference type="PRINTS" id="PR00503">
    <property type="entry name" value="BROMODOMAIN"/>
</dbReference>
<keyword evidence="5" id="KW-0862">Zinc</keyword>
<dbReference type="FunFam" id="3.30.40.10:FF:000007">
    <property type="entry name" value="Bromodomain containing 1, isoform CRA_b"/>
    <property type="match status" value="1"/>
</dbReference>
<evidence type="ECO:0000256" key="2">
    <source>
        <dbReference type="ARBA" id="ARBA00022723"/>
    </source>
</evidence>
<reference evidence="13" key="1">
    <citation type="submission" date="2023-04" db="EMBL/GenBank/DDBJ databases">
        <title>Chromosome-level genome of Chaenocephalus aceratus.</title>
        <authorList>
            <person name="Park H."/>
        </authorList>
    </citation>
    <scope>NUCLEOTIDE SEQUENCE</scope>
    <source>
        <strain evidence="13">DE</strain>
        <tissue evidence="13">Muscle</tissue>
    </source>
</reference>
<organism evidence="13 14">
    <name type="scientific">Dissostichus eleginoides</name>
    <name type="common">Patagonian toothfish</name>
    <name type="synonym">Dissostichus amissus</name>
    <dbReference type="NCBI Taxonomy" id="100907"/>
    <lineage>
        <taxon>Eukaryota</taxon>
        <taxon>Metazoa</taxon>
        <taxon>Chordata</taxon>
        <taxon>Craniata</taxon>
        <taxon>Vertebrata</taxon>
        <taxon>Euteleostomi</taxon>
        <taxon>Actinopterygii</taxon>
        <taxon>Neopterygii</taxon>
        <taxon>Teleostei</taxon>
        <taxon>Neoteleostei</taxon>
        <taxon>Acanthomorphata</taxon>
        <taxon>Eupercaria</taxon>
        <taxon>Perciformes</taxon>
        <taxon>Notothenioidei</taxon>
        <taxon>Nototheniidae</taxon>
        <taxon>Dissostichus</taxon>
    </lineage>
</organism>
<dbReference type="Gene3D" id="1.20.920.10">
    <property type="entry name" value="Bromodomain-like"/>
    <property type="match status" value="1"/>
</dbReference>
<feature type="compositionally biased region" description="Polar residues" evidence="10">
    <location>
        <begin position="682"/>
        <end position="693"/>
    </location>
</feature>
<dbReference type="GO" id="GO:0005634">
    <property type="term" value="C:nucleus"/>
    <property type="evidence" value="ECO:0007669"/>
    <property type="project" value="UniProtKB-SubCell"/>
</dbReference>
<dbReference type="GO" id="GO:0006357">
    <property type="term" value="P:regulation of transcription by RNA polymerase II"/>
    <property type="evidence" value="ECO:0007669"/>
    <property type="project" value="TreeGrafter"/>
</dbReference>
<dbReference type="AlphaFoldDB" id="A0AAD9F716"/>
<dbReference type="InterPro" id="IPR000313">
    <property type="entry name" value="PWWP_dom"/>
</dbReference>
<dbReference type="InterPro" id="IPR034732">
    <property type="entry name" value="EPHD"/>
</dbReference>
<evidence type="ECO:0000256" key="6">
    <source>
        <dbReference type="ARBA" id="ARBA00023117"/>
    </source>
</evidence>
<keyword evidence="7" id="KW-0539">Nucleus</keyword>
<feature type="compositionally biased region" description="Basic residues" evidence="10">
    <location>
        <begin position="337"/>
        <end position="359"/>
    </location>
</feature>
<dbReference type="Gene3D" id="2.30.30.140">
    <property type="match status" value="2"/>
</dbReference>
<dbReference type="InterPro" id="IPR001487">
    <property type="entry name" value="Bromodomain"/>
</dbReference>
<sequence>MKKKIRHHRPAVLREIPLPSSRDHGVQQQQGEQREAPAGPGALCAPQNNQQKKNAALMASHGVTSTHSSTTGLLEAKVRTVEYNLPVVPRRPSAYYKYTERTAEELDEEVEYDMDEEDYAWLELFNEKRKNDGISQVSHNLFEFLMDRFEKESYAATQGQSDLQSLVDEDAVCCICMDGDGADSNVILFCAPATSPCIRSATAGGAMKKTDDDRWGHVACALWVPEVGFSDTVFIEPIDGVRNIPPARWKLTCYLCKEKGAGACIQCDKINCYTAFHVSCAQRAGLYMKMEPVKEVALSGSATFSVKKTAYCCSHTPEGCDRRPLTIYDEPHPKNGACHKRADKRGKYRGKGWQKKKSKRGEPVPEPEPETPTNTGPSITASSFDTILNQVAVQRKRVFVERVMSYWVQKRQSRNNVPLIRRLQANPQPPKVKKLNRMETNQALKEQLKEWHRLRHDLERARLLLELIRKREKLKREEMKLQQSALEVQLTPFNILLRAVLSQLQEKDQYSIYAQPVNIKEVPDYLDHVKNPMDFSTMRKRIDAHEYGSLDDFEADFNLVIFNCMKYNSKDTFFHKAAQRMQDHGGAILRRARREVERIGFDFPSGLHLPEAPKPAAPTPFSWEEVDRLLSPSYRRLTPLEEQLKELLEKLDLSTAMKHSPSRSKRLKLLKKTIMEVRSEMSLKNSIRKSTPATAPKPDSSESEEKKLPEPPAEPCSPPEKKPSPSPTLELLASLSQFHSSSGDSKPLESVKPGVPMELDGDTSTSESPNKPNGHAPDPPLSNGDIHIKASGACNRRNNNVFFRKSKSASPQKPHKNQGASVASPPTSPLGAKTFLSVVIPRLETLLLPKKRRRSSSADGDEEDEESPIKRLGTGIANGFVVEEEGEISPSPRLLEPRRRCASESSISSSGSVLCSTSTVIVPKSGKGRSPAARRSTVDDKSTLMTCIENGEFPKAAKVSPEVWKPPPASPFVLEPLKLVWAKCSGYPSYPALITAPRVRRTGGQRGAAELPPPPPPQDVLRAGEQMQFRSKLAPFGVDRTLDRAKLTEARCSRGRKAVRLAFDRAVTHLNRVSGLNPPPKQTP</sequence>
<dbReference type="InterPro" id="IPR036427">
    <property type="entry name" value="Bromodomain-like_sf"/>
</dbReference>
<dbReference type="SMART" id="SM00249">
    <property type="entry name" value="PHD"/>
    <property type="match status" value="1"/>
</dbReference>
<comment type="caution">
    <text evidence="13">The sequence shown here is derived from an EMBL/GenBank/DDBJ whole genome shotgun (WGS) entry which is preliminary data.</text>
</comment>
<protein>
    <submittedName>
        <fullName evidence="13">Bromodomain containing protein 1</fullName>
    </submittedName>
</protein>
<dbReference type="GO" id="GO:0008270">
    <property type="term" value="F:zinc ion binding"/>
    <property type="evidence" value="ECO:0007669"/>
    <property type="project" value="UniProtKB-KW"/>
</dbReference>
<evidence type="ECO:0000259" key="12">
    <source>
        <dbReference type="PROSITE" id="PS51805"/>
    </source>
</evidence>
<evidence type="ECO:0000256" key="9">
    <source>
        <dbReference type="SAM" id="Coils"/>
    </source>
</evidence>
<evidence type="ECO:0000256" key="4">
    <source>
        <dbReference type="ARBA" id="ARBA00022771"/>
    </source>
</evidence>
<feature type="region of interest" description="Disordered" evidence="10">
    <location>
        <begin position="1"/>
        <end position="47"/>
    </location>
</feature>
<feature type="region of interest" description="Disordered" evidence="10">
    <location>
        <begin position="680"/>
        <end position="832"/>
    </location>
</feature>
<dbReference type="SMART" id="SM00297">
    <property type="entry name" value="BROMO"/>
    <property type="match status" value="1"/>
</dbReference>
<evidence type="ECO:0000256" key="1">
    <source>
        <dbReference type="ARBA" id="ARBA00004123"/>
    </source>
</evidence>
<dbReference type="InterPro" id="IPR050701">
    <property type="entry name" value="Histone_Mod_Regulator"/>
</dbReference>
<dbReference type="PROSITE" id="PS51805">
    <property type="entry name" value="EPHD"/>
    <property type="match status" value="1"/>
</dbReference>
<dbReference type="SMART" id="SM00293">
    <property type="entry name" value="PWWP"/>
    <property type="match status" value="1"/>
</dbReference>
<dbReference type="PROSITE" id="PS50014">
    <property type="entry name" value="BROMODOMAIN_2"/>
    <property type="match status" value="1"/>
</dbReference>
<feature type="compositionally biased region" description="Basic and acidic residues" evidence="10">
    <location>
        <begin position="699"/>
        <end position="709"/>
    </location>
</feature>
<keyword evidence="9" id="KW-0175">Coiled coil</keyword>
<evidence type="ECO:0000256" key="10">
    <source>
        <dbReference type="SAM" id="MobiDB-lite"/>
    </source>
</evidence>
<dbReference type="Proteomes" id="UP001228049">
    <property type="component" value="Unassembled WGS sequence"/>
</dbReference>
<feature type="region of interest" description="Disordered" evidence="10">
    <location>
        <begin position="846"/>
        <end position="891"/>
    </location>
</feature>
<keyword evidence="6 8" id="KW-0103">Bromodomain</keyword>
<dbReference type="EMBL" id="JASDAP010000018">
    <property type="protein sequence ID" value="KAK1888065.1"/>
    <property type="molecule type" value="Genomic_DNA"/>
</dbReference>
<feature type="domain" description="Bromo" evidence="11">
    <location>
        <begin position="505"/>
        <end position="575"/>
    </location>
</feature>
<evidence type="ECO:0000313" key="14">
    <source>
        <dbReference type="Proteomes" id="UP001228049"/>
    </source>
</evidence>
<evidence type="ECO:0000313" key="13">
    <source>
        <dbReference type="EMBL" id="KAK1888065.1"/>
    </source>
</evidence>
<dbReference type="InterPro" id="IPR013083">
    <property type="entry name" value="Znf_RING/FYVE/PHD"/>
</dbReference>
<gene>
    <name evidence="13" type="ORF">KUDE01_028850</name>
</gene>
<dbReference type="PANTHER" id="PTHR13793:SF17">
    <property type="entry name" value="BROMODOMAIN-CONTAINING PROTEIN 1"/>
    <property type="match status" value="1"/>
</dbReference>
<dbReference type="Pfam" id="PF10513">
    <property type="entry name" value="EPL1"/>
    <property type="match status" value="1"/>
</dbReference>
<dbReference type="Gene3D" id="3.30.40.10">
    <property type="entry name" value="Zinc/RING finger domain, C3HC4 (zinc finger)"/>
    <property type="match status" value="1"/>
</dbReference>
<keyword evidence="14" id="KW-1185">Reference proteome</keyword>
<dbReference type="SUPFAM" id="SSF63748">
    <property type="entry name" value="Tudor/PWWP/MBT"/>
    <property type="match status" value="1"/>
</dbReference>
<evidence type="ECO:0000256" key="8">
    <source>
        <dbReference type="PROSITE-ProRule" id="PRU00035"/>
    </source>
</evidence>
<feature type="compositionally biased region" description="Polar residues" evidence="10">
    <location>
        <begin position="734"/>
        <end position="744"/>
    </location>
</feature>
<dbReference type="InterPro" id="IPR001965">
    <property type="entry name" value="Znf_PHD"/>
</dbReference>